<feature type="region of interest" description="Disordered" evidence="3">
    <location>
        <begin position="819"/>
        <end position="839"/>
    </location>
</feature>
<feature type="region of interest" description="Disordered" evidence="3">
    <location>
        <begin position="744"/>
        <end position="807"/>
    </location>
</feature>
<feature type="compositionally biased region" description="Polar residues" evidence="3">
    <location>
        <begin position="779"/>
        <end position="805"/>
    </location>
</feature>
<dbReference type="AlphaFoldDB" id="G0TR28"/>
<gene>
    <name evidence="4" type="ORF">TVY486_0100400</name>
</gene>
<feature type="region of interest" description="Disordered" evidence="3">
    <location>
        <begin position="127"/>
        <end position="147"/>
    </location>
</feature>
<dbReference type="PANTHER" id="PTHR23160">
    <property type="entry name" value="SYNAPTONEMAL COMPLEX PROTEIN-RELATED"/>
    <property type="match status" value="1"/>
</dbReference>
<dbReference type="VEuPathDB" id="TriTrypDB:TvY486_0100400"/>
<accession>G0TR28</accession>
<protein>
    <submittedName>
        <fullName evidence="4">Uncharacterized protein</fullName>
    </submittedName>
</protein>
<evidence type="ECO:0000256" key="2">
    <source>
        <dbReference type="SAM" id="Coils"/>
    </source>
</evidence>
<feature type="coiled-coil region" evidence="2">
    <location>
        <begin position="362"/>
        <end position="671"/>
    </location>
</feature>
<dbReference type="EMBL" id="HE573017">
    <property type="protein sequence ID" value="CCC46392.1"/>
    <property type="molecule type" value="Genomic_DNA"/>
</dbReference>
<organism evidence="4">
    <name type="scientific">Trypanosoma vivax (strain Y486)</name>
    <dbReference type="NCBI Taxonomy" id="1055687"/>
    <lineage>
        <taxon>Eukaryota</taxon>
        <taxon>Discoba</taxon>
        <taxon>Euglenozoa</taxon>
        <taxon>Kinetoplastea</taxon>
        <taxon>Metakinetoplastina</taxon>
        <taxon>Trypanosomatida</taxon>
        <taxon>Trypanosomatidae</taxon>
        <taxon>Trypanosoma</taxon>
        <taxon>Duttonella</taxon>
    </lineage>
</organism>
<sequence length="965" mass="107871">MSDRMKESLSGPSPTSLYKKDLPEDLLDLIDYTTRGVKRLYESTLRASSVKDQARRRTYSRGAHSDCVTELDRLGHQYKGENMFPLAAVEANKKSGMNKNKGRLHSVGAKMHVNGLGGGSRCVDGAEKKKGVHRRSRDQAQVTTTSSINTDIDSTGTIINSTFSLDVQGQSAALQCAPVKKNPSAAPTAIGSSVTTRNEQSTAFAGRKWKDTFRSLLSGGAMIGYTSINTTASSGICHRNGERGSAFVGTHNSVKSGGREESSCAREDVLSMDCSVDDGYSRQIGKEERNDHSTLSEQNAAIVERCQRRMEEREALHKEEISQVRAEYNAEIIRIRREGLEARQKAMDDVTAQLTASFEVKLKLLRAELESERHRVAEVRKVLAESQKSVACLQAELDSTKKDNELLRKDASAKSKTATKSREALVEVRKELAQTRDELVMREKEVADSKRSEKLAVMREQEKKNLLKQMEQQLRDQEQRSREEIRRLEAEFDSTTDDYQKLIKEAAEKLAVLEKVEKKYRSLKEEHREQKHHQDEVSSGVLLLREEKKQLEEQVEKLQTESESLHLQLARKEHELREERAEHNQVVDGIMKRLEQQEEKTSQEHDELQKCVRHSEERIVRLQRAIEGLEQQLKEEQAHSKELLLKLEESSQRHQEELAAARRSASSYQQQSEGITLSLKRQLREKNAKLEALAKTASEPIQRLRTQLEDERSKRAKLEEQFTRYKERAKAAEQAALRVIRHEQQRFSPSLRPRTAARTHHCSSAQVEEKITALPPPLASTTATNVPSSSCSAHMVGSSSTTPVSQGCPLAAAHDVLPSATPSKEEPKQSTPPELRSATPAVVCDSVGSISNISFSSPLCSTHAGDAKSGDVSNTSVGGRGCPAPLAMRDIPCSPVEESLNDRVVRHEQLLRDFHQSAAEVFKKITGNREEFLAKCTSVVRSASHHALDSNGIYTPVVPQEHVSD</sequence>
<reference evidence="4" key="1">
    <citation type="journal article" date="2012" name="Proc. Natl. Acad. Sci. U.S.A.">
        <title>Antigenic diversity is generated by distinct evolutionary mechanisms in African trypanosome species.</title>
        <authorList>
            <person name="Jackson A.P."/>
            <person name="Berry A."/>
            <person name="Aslett M."/>
            <person name="Allison H.C."/>
            <person name="Burton P."/>
            <person name="Vavrova-Anderson J."/>
            <person name="Brown R."/>
            <person name="Browne H."/>
            <person name="Corton N."/>
            <person name="Hauser H."/>
            <person name="Gamble J."/>
            <person name="Gilderthorp R."/>
            <person name="Marcello L."/>
            <person name="McQuillan J."/>
            <person name="Otto T.D."/>
            <person name="Quail M.A."/>
            <person name="Sanders M.J."/>
            <person name="van Tonder A."/>
            <person name="Ginger M.L."/>
            <person name="Field M.C."/>
            <person name="Barry J.D."/>
            <person name="Hertz-Fowler C."/>
            <person name="Berriman M."/>
        </authorList>
    </citation>
    <scope>NUCLEOTIDE SEQUENCE</scope>
    <source>
        <strain evidence="4">Y486</strain>
    </source>
</reference>
<keyword evidence="1 2" id="KW-0175">Coiled coil</keyword>
<feature type="coiled-coil region" evidence="2">
    <location>
        <begin position="701"/>
        <end position="735"/>
    </location>
</feature>
<dbReference type="OMA" id="HRSGWDS"/>
<evidence type="ECO:0000313" key="4">
    <source>
        <dbReference type="EMBL" id="CCC46392.1"/>
    </source>
</evidence>
<evidence type="ECO:0000256" key="3">
    <source>
        <dbReference type="SAM" id="MobiDB-lite"/>
    </source>
</evidence>
<name>G0TR28_TRYVY</name>
<dbReference type="PANTHER" id="PTHR23160:SF19">
    <property type="entry name" value="MYOSIN HEAVY CHAIN-RELATED PROTEIN"/>
    <property type="match status" value="1"/>
</dbReference>
<evidence type="ECO:0000256" key="1">
    <source>
        <dbReference type="ARBA" id="ARBA00023054"/>
    </source>
</evidence>
<proteinExistence type="predicted"/>